<dbReference type="GO" id="GO:0006420">
    <property type="term" value="P:arginyl-tRNA aminoacylation"/>
    <property type="evidence" value="ECO:0007669"/>
    <property type="project" value="InterPro"/>
</dbReference>
<organism evidence="10 11">
    <name type="scientific">Candidatus Zambryskibacteria bacterium RIFCSPHIGHO2_01_FULL_44_22b</name>
    <dbReference type="NCBI Taxonomy" id="1802737"/>
    <lineage>
        <taxon>Bacteria</taxon>
        <taxon>Candidatus Zambryskiibacteriota</taxon>
    </lineage>
</organism>
<sequence length="167" mass="18763">MTEGKEVDDELHNLSEKMALAAVKFSILKPDRTQDLVFDVDRSIETTGDSGIYVLYAYVRTQSILRKRGDKKSAEIDFLAKPGLEGNLVKLLVFFPEVVRRAKEDLSAHHIAQYLLEICSAFNTWYAKEIILDGSEQQNYKLAITESVGVVIKNGLSILGVETVERI</sequence>
<comment type="caution">
    <text evidence="10">The sequence shown here is derived from an EMBL/GenBank/DDBJ whole genome shotgun (WGS) entry which is preliminary data.</text>
</comment>
<dbReference type="Gene3D" id="3.40.50.620">
    <property type="entry name" value="HUPs"/>
    <property type="match status" value="1"/>
</dbReference>
<dbReference type="InterPro" id="IPR014729">
    <property type="entry name" value="Rossmann-like_a/b/a_fold"/>
</dbReference>
<keyword evidence="7" id="KW-0030">Aminoacyl-tRNA synthetase</keyword>
<evidence type="ECO:0000256" key="6">
    <source>
        <dbReference type="ARBA" id="ARBA00022917"/>
    </source>
</evidence>
<dbReference type="FunFam" id="1.10.730.10:FF:000006">
    <property type="entry name" value="Arginyl-tRNA synthetase 2, mitochondrial"/>
    <property type="match status" value="1"/>
</dbReference>
<evidence type="ECO:0000256" key="8">
    <source>
        <dbReference type="ARBA" id="ARBA00049339"/>
    </source>
</evidence>
<dbReference type="Gene3D" id="1.10.730.10">
    <property type="entry name" value="Isoleucyl-tRNA Synthetase, Domain 1"/>
    <property type="match status" value="1"/>
</dbReference>
<keyword evidence="5" id="KW-0067">ATP-binding</keyword>
<comment type="catalytic activity">
    <reaction evidence="8">
        <text>tRNA(Arg) + L-arginine + ATP = L-arginyl-tRNA(Arg) + AMP + diphosphate</text>
        <dbReference type="Rhea" id="RHEA:20301"/>
        <dbReference type="Rhea" id="RHEA-COMP:9658"/>
        <dbReference type="Rhea" id="RHEA-COMP:9673"/>
        <dbReference type="ChEBI" id="CHEBI:30616"/>
        <dbReference type="ChEBI" id="CHEBI:32682"/>
        <dbReference type="ChEBI" id="CHEBI:33019"/>
        <dbReference type="ChEBI" id="CHEBI:78442"/>
        <dbReference type="ChEBI" id="CHEBI:78513"/>
        <dbReference type="ChEBI" id="CHEBI:456215"/>
        <dbReference type="EC" id="6.1.1.19"/>
    </reaction>
</comment>
<dbReference type="AlphaFoldDB" id="A0A1G2T353"/>
<dbReference type="GO" id="GO:0005524">
    <property type="term" value="F:ATP binding"/>
    <property type="evidence" value="ECO:0007669"/>
    <property type="project" value="UniProtKB-KW"/>
</dbReference>
<dbReference type="SMART" id="SM00836">
    <property type="entry name" value="DALR_1"/>
    <property type="match status" value="1"/>
</dbReference>
<feature type="domain" description="DALR anticodon binding" evidence="9">
    <location>
        <begin position="54"/>
        <end position="167"/>
    </location>
</feature>
<gene>
    <name evidence="10" type="ORF">A2832_01545</name>
</gene>
<dbReference type="InterPro" id="IPR001278">
    <property type="entry name" value="Arg-tRNA-ligase"/>
</dbReference>
<name>A0A1G2T353_9BACT</name>
<dbReference type="STRING" id="1802737.A2832_01545"/>
<dbReference type="Pfam" id="PF05746">
    <property type="entry name" value="DALR_1"/>
    <property type="match status" value="1"/>
</dbReference>
<comment type="similarity">
    <text evidence="1">Belongs to the class-I aminoacyl-tRNA synthetase family.</text>
</comment>
<reference evidence="10 11" key="1">
    <citation type="journal article" date="2016" name="Nat. Commun.">
        <title>Thousands of microbial genomes shed light on interconnected biogeochemical processes in an aquifer system.</title>
        <authorList>
            <person name="Anantharaman K."/>
            <person name="Brown C.T."/>
            <person name="Hug L.A."/>
            <person name="Sharon I."/>
            <person name="Castelle C.J."/>
            <person name="Probst A.J."/>
            <person name="Thomas B.C."/>
            <person name="Singh A."/>
            <person name="Wilkins M.J."/>
            <person name="Karaoz U."/>
            <person name="Brodie E.L."/>
            <person name="Williams K.H."/>
            <person name="Hubbard S.S."/>
            <person name="Banfield J.F."/>
        </authorList>
    </citation>
    <scope>NUCLEOTIDE SEQUENCE [LARGE SCALE GENOMIC DNA]</scope>
</reference>
<dbReference type="Proteomes" id="UP000178538">
    <property type="component" value="Unassembled WGS sequence"/>
</dbReference>
<evidence type="ECO:0000256" key="2">
    <source>
        <dbReference type="ARBA" id="ARBA00012837"/>
    </source>
</evidence>
<keyword evidence="3" id="KW-0436">Ligase</keyword>
<dbReference type="InterPro" id="IPR009080">
    <property type="entry name" value="tRNAsynth_Ia_anticodon-bd"/>
</dbReference>
<dbReference type="InterPro" id="IPR008909">
    <property type="entry name" value="DALR_anticod-bd"/>
</dbReference>
<dbReference type="EMBL" id="MHVG01000001">
    <property type="protein sequence ID" value="OHA91715.1"/>
    <property type="molecule type" value="Genomic_DNA"/>
</dbReference>
<protein>
    <recommendedName>
        <fullName evidence="2">arginine--tRNA ligase</fullName>
        <ecNumber evidence="2">6.1.1.19</ecNumber>
    </recommendedName>
</protein>
<dbReference type="PANTHER" id="PTHR11956:SF5">
    <property type="entry name" value="ARGININE--TRNA LIGASE, CYTOPLASMIC"/>
    <property type="match status" value="1"/>
</dbReference>
<accession>A0A1G2T353</accession>
<dbReference type="PANTHER" id="PTHR11956">
    <property type="entry name" value="ARGINYL-TRNA SYNTHETASE"/>
    <property type="match status" value="1"/>
</dbReference>
<keyword evidence="6" id="KW-0648">Protein biosynthesis</keyword>
<proteinExistence type="inferred from homology"/>
<dbReference type="GO" id="GO:0004814">
    <property type="term" value="F:arginine-tRNA ligase activity"/>
    <property type="evidence" value="ECO:0007669"/>
    <property type="project" value="UniProtKB-EC"/>
</dbReference>
<dbReference type="EC" id="6.1.1.19" evidence="2"/>
<evidence type="ECO:0000256" key="7">
    <source>
        <dbReference type="ARBA" id="ARBA00023146"/>
    </source>
</evidence>
<evidence type="ECO:0000256" key="1">
    <source>
        <dbReference type="ARBA" id="ARBA00005594"/>
    </source>
</evidence>
<keyword evidence="4" id="KW-0547">Nucleotide-binding</keyword>
<evidence type="ECO:0000313" key="10">
    <source>
        <dbReference type="EMBL" id="OHA91715.1"/>
    </source>
</evidence>
<evidence type="ECO:0000259" key="9">
    <source>
        <dbReference type="SMART" id="SM00836"/>
    </source>
</evidence>
<evidence type="ECO:0000256" key="3">
    <source>
        <dbReference type="ARBA" id="ARBA00022598"/>
    </source>
</evidence>
<dbReference type="SUPFAM" id="SSF47323">
    <property type="entry name" value="Anticodon-binding domain of a subclass of class I aminoacyl-tRNA synthetases"/>
    <property type="match status" value="1"/>
</dbReference>
<evidence type="ECO:0000256" key="4">
    <source>
        <dbReference type="ARBA" id="ARBA00022741"/>
    </source>
</evidence>
<evidence type="ECO:0000313" key="11">
    <source>
        <dbReference type="Proteomes" id="UP000178538"/>
    </source>
</evidence>
<evidence type="ECO:0000256" key="5">
    <source>
        <dbReference type="ARBA" id="ARBA00022840"/>
    </source>
</evidence>